<dbReference type="InterPro" id="IPR001079">
    <property type="entry name" value="Galectin_CRD"/>
</dbReference>
<keyword evidence="7" id="KW-1185">Reference proteome</keyword>
<keyword evidence="3" id="KW-1133">Transmembrane helix</keyword>
<feature type="transmembrane region" description="Helical" evidence="3">
    <location>
        <begin position="240"/>
        <end position="261"/>
    </location>
</feature>
<dbReference type="AlphaFoldDB" id="A0A8S1H8P0"/>
<dbReference type="PROSITE" id="PS51304">
    <property type="entry name" value="GALECTIN"/>
    <property type="match status" value="1"/>
</dbReference>
<dbReference type="Proteomes" id="UP000835052">
    <property type="component" value="Unassembled WGS sequence"/>
</dbReference>
<evidence type="ECO:0000256" key="1">
    <source>
        <dbReference type="ARBA" id="ARBA00022734"/>
    </source>
</evidence>
<dbReference type="SMART" id="SM00908">
    <property type="entry name" value="Gal-bind_lectin"/>
    <property type="match status" value="1"/>
</dbReference>
<dbReference type="EMBL" id="CAJGYM010000011">
    <property type="protein sequence ID" value="CAD6189520.1"/>
    <property type="molecule type" value="Genomic_DNA"/>
</dbReference>
<keyword evidence="3" id="KW-0812">Transmembrane</keyword>
<proteinExistence type="predicted"/>
<dbReference type="OrthoDB" id="5795596at2759"/>
<dbReference type="GO" id="GO:0030246">
    <property type="term" value="F:carbohydrate binding"/>
    <property type="evidence" value="ECO:0007669"/>
    <property type="project" value="UniProtKB-UniRule"/>
</dbReference>
<gene>
    <name evidence="6" type="ORF">CAUJ_LOCUS5439</name>
</gene>
<reference evidence="6" key="1">
    <citation type="submission" date="2020-10" db="EMBL/GenBank/DDBJ databases">
        <authorList>
            <person name="Kikuchi T."/>
        </authorList>
    </citation>
    <scope>NUCLEOTIDE SEQUENCE</scope>
    <source>
        <strain evidence="6">NKZ352</strain>
    </source>
</reference>
<accession>A0A8S1H8P0</accession>
<keyword evidence="3" id="KW-0472">Membrane</keyword>
<keyword evidence="1 2" id="KW-0430">Lectin</keyword>
<comment type="caution">
    <text evidence="6">The sequence shown here is derived from an EMBL/GenBank/DDBJ whole genome shotgun (WGS) entry which is preliminary data.</text>
</comment>
<dbReference type="InterPro" id="IPR013320">
    <property type="entry name" value="ConA-like_dom_sf"/>
</dbReference>
<feature type="domain" description="Galectin" evidence="5">
    <location>
        <begin position="47"/>
        <end position="183"/>
    </location>
</feature>
<evidence type="ECO:0000313" key="6">
    <source>
        <dbReference type="EMBL" id="CAD6189520.1"/>
    </source>
</evidence>
<dbReference type="Pfam" id="PF00337">
    <property type="entry name" value="Gal-bind_lectin"/>
    <property type="match status" value="1"/>
</dbReference>
<protein>
    <recommendedName>
        <fullName evidence="2">Galectin</fullName>
    </recommendedName>
</protein>
<evidence type="ECO:0000259" key="5">
    <source>
        <dbReference type="PROSITE" id="PS51304"/>
    </source>
</evidence>
<dbReference type="Gene3D" id="2.60.120.200">
    <property type="match status" value="1"/>
</dbReference>
<feature type="chain" id="PRO_5035814147" description="Galectin" evidence="4">
    <location>
        <begin position="30"/>
        <end position="279"/>
    </location>
</feature>
<feature type="signal peptide" evidence="4">
    <location>
        <begin position="1"/>
        <end position="29"/>
    </location>
</feature>
<evidence type="ECO:0000313" key="7">
    <source>
        <dbReference type="Proteomes" id="UP000835052"/>
    </source>
</evidence>
<organism evidence="6 7">
    <name type="scientific">Caenorhabditis auriculariae</name>
    <dbReference type="NCBI Taxonomy" id="2777116"/>
    <lineage>
        <taxon>Eukaryota</taxon>
        <taxon>Metazoa</taxon>
        <taxon>Ecdysozoa</taxon>
        <taxon>Nematoda</taxon>
        <taxon>Chromadorea</taxon>
        <taxon>Rhabditida</taxon>
        <taxon>Rhabditina</taxon>
        <taxon>Rhabditomorpha</taxon>
        <taxon>Rhabditoidea</taxon>
        <taxon>Rhabditidae</taxon>
        <taxon>Peloderinae</taxon>
        <taxon>Caenorhabditis</taxon>
    </lineage>
</organism>
<dbReference type="SUPFAM" id="SSF49899">
    <property type="entry name" value="Concanavalin A-like lectins/glucanases"/>
    <property type="match status" value="1"/>
</dbReference>
<keyword evidence="4" id="KW-0732">Signal</keyword>
<evidence type="ECO:0000256" key="4">
    <source>
        <dbReference type="SAM" id="SignalP"/>
    </source>
</evidence>
<evidence type="ECO:0000256" key="3">
    <source>
        <dbReference type="SAM" id="Phobius"/>
    </source>
</evidence>
<sequence length="279" mass="31906">MGIKEHRLPHCIKMKFFLAFVGLFPLVDAFASQCSVLKSGRVFDEERTVKVSLPLRIGDLVTFQATPGPNTRNAVLYFAKGSANETDRRFVIPLYIRFNFVKGTVSFNSLMENGWNKDWKEQTSIKRGSDVKVEIRVLHRAYRIKIGRRSYEYTDRSEDDQNVQTIGFQGFYFKNKIACPPETGKPSKAGARRILISEGVVRVLPRKAPPKDSPGGAPPKKPHSPYGEYVHPIYIAPRNILLIFLLSTLMPLVLGDYIPLCSWERRTNCRRIYEFDFSI</sequence>
<evidence type="ECO:0000256" key="2">
    <source>
        <dbReference type="RuleBase" id="RU102079"/>
    </source>
</evidence>
<name>A0A8S1H8P0_9PELO</name>